<dbReference type="KEGG" id="stur:STURON_00784"/>
<keyword evidence="2" id="KW-0732">Signal</keyword>
<feature type="signal peptide" evidence="2">
    <location>
        <begin position="1"/>
        <end position="19"/>
    </location>
</feature>
<reference evidence="3 4" key="1">
    <citation type="journal article" date="2015" name="Genome Announc.">
        <title>Complete Genome Sequence of Spiroplasma turonicum Strain Tab4cT, a Parasite of a Horse Fly, Haematopota sp. (Diptera: Tabanidae).</title>
        <authorList>
            <person name="Davis R.E."/>
            <person name="Shao J."/>
            <person name="Zhao Y."/>
            <person name="Gasparich G.E."/>
            <person name="Gaynor B.J."/>
            <person name="Donofrio N."/>
        </authorList>
    </citation>
    <scope>NUCLEOTIDE SEQUENCE [LARGE SCALE GENOMIC DNA]</scope>
    <source>
        <strain evidence="3 4">Tab4c</strain>
    </source>
</reference>
<dbReference type="OrthoDB" id="389248at2"/>
<gene>
    <name evidence="3" type="ORF">STURON_00784</name>
</gene>
<evidence type="ECO:0008006" key="5">
    <source>
        <dbReference type="Google" id="ProtNLM"/>
    </source>
</evidence>
<sequence>MKKLLGILAAIGVVSSASGSVISCGNKNDSASNEVKTPSINAINDQFLSVNEKIENLEVNITNPVKDTKLTATSNNDNVTVESSPEKDDNSTGKFTLVINGKKEGTSLITLKYGDVSSTFNVTVDKKPEELTFNDEQDESKLTTYLKSTVISDNEISEINTYHDININENNTFGMDYKKSFYDVDDVKLDFEGSHYRDKNKQVEENDDEASIYIYGLKNIFKELKDLKGEKTEKDGKFTINSYIGFINASKDSKDFSVLIYNVTLEGDTATEQTDAKATKGSEKLAYKGTFELK</sequence>
<feature type="compositionally biased region" description="Polar residues" evidence="1">
    <location>
        <begin position="72"/>
        <end position="83"/>
    </location>
</feature>
<dbReference type="NCBIfam" id="NF038029">
    <property type="entry name" value="LP_plasma"/>
    <property type="match status" value="1"/>
</dbReference>
<proteinExistence type="predicted"/>
<evidence type="ECO:0000313" key="4">
    <source>
        <dbReference type="Proteomes" id="UP000067243"/>
    </source>
</evidence>
<dbReference type="EMBL" id="CP012328">
    <property type="protein sequence ID" value="AKU80030.1"/>
    <property type="molecule type" value="Genomic_DNA"/>
</dbReference>
<name>A0A0K1P6Y2_9MOLU</name>
<dbReference type="PATRIC" id="fig|216946.3.peg.813"/>
<dbReference type="InterPro" id="IPR054816">
    <property type="entry name" value="Lipoprotein_mollicutes-type_CS"/>
</dbReference>
<dbReference type="STRING" id="216946.STURO_v1c07810"/>
<feature type="chain" id="PRO_5009779620" description="Lipoprotein" evidence="2">
    <location>
        <begin position="20"/>
        <end position="294"/>
    </location>
</feature>
<dbReference type="AlphaFoldDB" id="A0A0K1P6Y2"/>
<accession>A0A0K1P6Y2</accession>
<dbReference type="Proteomes" id="UP000067243">
    <property type="component" value="Chromosome"/>
</dbReference>
<evidence type="ECO:0000256" key="1">
    <source>
        <dbReference type="SAM" id="MobiDB-lite"/>
    </source>
</evidence>
<feature type="region of interest" description="Disordered" evidence="1">
    <location>
        <begin position="72"/>
        <end position="93"/>
    </location>
</feature>
<evidence type="ECO:0000313" key="3">
    <source>
        <dbReference type="EMBL" id="AKU80030.1"/>
    </source>
</evidence>
<dbReference type="PROSITE" id="PS51257">
    <property type="entry name" value="PROKAR_LIPOPROTEIN"/>
    <property type="match status" value="1"/>
</dbReference>
<dbReference type="RefSeq" id="WP_075048606.1">
    <property type="nucleotide sequence ID" value="NZ_CP012328.1"/>
</dbReference>
<keyword evidence="4" id="KW-1185">Reference proteome</keyword>
<protein>
    <recommendedName>
        <fullName evidence="5">Lipoprotein</fullName>
    </recommendedName>
</protein>
<evidence type="ECO:0000256" key="2">
    <source>
        <dbReference type="SAM" id="SignalP"/>
    </source>
</evidence>
<organism evidence="3 4">
    <name type="scientific">Spiroplasma turonicum</name>
    <dbReference type="NCBI Taxonomy" id="216946"/>
    <lineage>
        <taxon>Bacteria</taxon>
        <taxon>Bacillati</taxon>
        <taxon>Mycoplasmatota</taxon>
        <taxon>Mollicutes</taxon>
        <taxon>Entomoplasmatales</taxon>
        <taxon>Spiroplasmataceae</taxon>
        <taxon>Spiroplasma</taxon>
    </lineage>
</organism>